<feature type="transmembrane region" description="Helical" evidence="6">
    <location>
        <begin position="429"/>
        <end position="450"/>
    </location>
</feature>
<feature type="transmembrane region" description="Helical" evidence="6">
    <location>
        <begin position="227"/>
        <end position="249"/>
    </location>
</feature>
<dbReference type="PANTHER" id="PTHR24064">
    <property type="entry name" value="SOLUTE CARRIER FAMILY 22 MEMBER"/>
    <property type="match status" value="1"/>
</dbReference>
<dbReference type="InterPro" id="IPR005829">
    <property type="entry name" value="Sugar_transporter_CS"/>
</dbReference>
<feature type="transmembrane region" description="Helical" evidence="6">
    <location>
        <begin position="256"/>
        <end position="282"/>
    </location>
</feature>
<accession>A0A8B8INC8</accession>
<evidence type="ECO:0000313" key="9">
    <source>
        <dbReference type="RefSeq" id="XP_026498620.2"/>
    </source>
</evidence>
<feature type="transmembrane region" description="Helical" evidence="6">
    <location>
        <begin position="523"/>
        <end position="540"/>
    </location>
</feature>
<feature type="transmembrane region" description="Helical" evidence="6">
    <location>
        <begin position="61"/>
        <end position="80"/>
    </location>
</feature>
<name>A0A8B8INC8_VANTA</name>
<dbReference type="Pfam" id="PF00083">
    <property type="entry name" value="Sugar_tr"/>
    <property type="match status" value="1"/>
</dbReference>
<gene>
    <name evidence="9" type="primary">LOC113402546</name>
</gene>
<dbReference type="PROSITE" id="PS50850">
    <property type="entry name" value="MFS"/>
    <property type="match status" value="1"/>
</dbReference>
<dbReference type="InterPro" id="IPR005828">
    <property type="entry name" value="MFS_sugar_transport-like"/>
</dbReference>
<feature type="compositionally biased region" description="Polar residues" evidence="5">
    <location>
        <begin position="551"/>
        <end position="562"/>
    </location>
</feature>
<keyword evidence="8" id="KW-1185">Reference proteome</keyword>
<feature type="domain" description="Major facilitator superfamily (MFS) profile" evidence="7">
    <location>
        <begin position="125"/>
        <end position="544"/>
    </location>
</feature>
<proteinExistence type="predicted"/>
<feature type="transmembrane region" description="Helical" evidence="6">
    <location>
        <begin position="371"/>
        <end position="388"/>
    </location>
</feature>
<dbReference type="GO" id="GO:0016020">
    <property type="term" value="C:membrane"/>
    <property type="evidence" value="ECO:0007669"/>
    <property type="project" value="UniProtKB-SubCell"/>
</dbReference>
<feature type="region of interest" description="Disordered" evidence="5">
    <location>
        <begin position="547"/>
        <end position="568"/>
    </location>
</feature>
<dbReference type="Gene3D" id="1.20.1250.20">
    <property type="entry name" value="MFS general substrate transporter like domains"/>
    <property type="match status" value="1"/>
</dbReference>
<keyword evidence="4 6" id="KW-0472">Membrane</keyword>
<sequence>MGEVNKLNTFPSIMRKCFKMGLFKIIPSQGISKEKNHDSNEDIGQKDVVSLIIGDYGRWQLMMTFLLSLFSFPCTFHIYLPTFTVKATKFWCRRPENLSSLPLEHWINYSQPVDACSVRVLPDGITAESIMNNTAPILESFVRCNEWDYDRSEVGDTIISEWDLVCDRATLTNLAEVVFLIGVGIGGVLGGWISDKFGRKKILIGMMLAQSLLAIVSLLMQSYLQYVLVRLVMGLVSVSVVYAAFVLSVELVGGAWVTIAGVCNFFPLPLAYIIVSLLSMVLPNWRDLQLALSLPGCFLLVLWFVLPESPRWLLSVGRTQEAKMVLEKASKFNKKDNIADIDKLLTLNKSEIRTEEPSVLMLFKGYLLKRTFCLFIIWFSMTIAYYGLLLNIGKFNLGNLHITSIILAAVEIPAIALSIPILFKAGRRIPIFVSMVVCGLACVASEVFSISFEDNWIIISCLMLGKFAIASTNIMMPIFTAELYPTIIRNLGVGASQISSGLALICIPYLWELAKLNEHLPMVTIAALSAAGGAIVLLLPDTIKSKEPKRSANSSCNGTFTVTDDRGQ</sequence>
<dbReference type="InterPro" id="IPR036259">
    <property type="entry name" value="MFS_trans_sf"/>
</dbReference>
<dbReference type="RefSeq" id="XP_026498620.2">
    <property type="nucleotide sequence ID" value="XM_026642835.2"/>
</dbReference>
<evidence type="ECO:0000256" key="2">
    <source>
        <dbReference type="ARBA" id="ARBA00022692"/>
    </source>
</evidence>
<feature type="transmembrane region" description="Helical" evidence="6">
    <location>
        <begin position="202"/>
        <end position="221"/>
    </location>
</feature>
<evidence type="ECO:0000259" key="7">
    <source>
        <dbReference type="PROSITE" id="PS50850"/>
    </source>
</evidence>
<feature type="transmembrane region" description="Helical" evidence="6">
    <location>
        <begin position="177"/>
        <end position="195"/>
    </location>
</feature>
<dbReference type="Proteomes" id="UP001652626">
    <property type="component" value="Chromosome 11"/>
</dbReference>
<evidence type="ECO:0000256" key="4">
    <source>
        <dbReference type="ARBA" id="ARBA00023136"/>
    </source>
</evidence>
<evidence type="ECO:0000256" key="6">
    <source>
        <dbReference type="SAM" id="Phobius"/>
    </source>
</evidence>
<dbReference type="AlphaFoldDB" id="A0A8B8INC8"/>
<dbReference type="SUPFAM" id="SSF103473">
    <property type="entry name" value="MFS general substrate transporter"/>
    <property type="match status" value="1"/>
</dbReference>
<evidence type="ECO:0000256" key="3">
    <source>
        <dbReference type="ARBA" id="ARBA00022989"/>
    </source>
</evidence>
<protein>
    <submittedName>
        <fullName evidence="9">Organic cation transporter protein-like isoform X2</fullName>
    </submittedName>
</protein>
<dbReference type="InterPro" id="IPR020846">
    <property type="entry name" value="MFS_dom"/>
</dbReference>
<evidence type="ECO:0000256" key="1">
    <source>
        <dbReference type="ARBA" id="ARBA00004141"/>
    </source>
</evidence>
<evidence type="ECO:0000256" key="5">
    <source>
        <dbReference type="SAM" id="MobiDB-lite"/>
    </source>
</evidence>
<reference evidence="9" key="1">
    <citation type="submission" date="2025-08" db="UniProtKB">
        <authorList>
            <consortium name="RefSeq"/>
        </authorList>
    </citation>
    <scope>IDENTIFICATION</scope>
    <source>
        <tissue evidence="9">Whole body</tissue>
    </source>
</reference>
<dbReference type="GO" id="GO:0022857">
    <property type="term" value="F:transmembrane transporter activity"/>
    <property type="evidence" value="ECO:0007669"/>
    <property type="project" value="InterPro"/>
</dbReference>
<dbReference type="GeneID" id="113402546"/>
<organism evidence="8 9">
    <name type="scientific">Vanessa tameamea</name>
    <name type="common">Kamehameha butterfly</name>
    <dbReference type="NCBI Taxonomy" id="334116"/>
    <lineage>
        <taxon>Eukaryota</taxon>
        <taxon>Metazoa</taxon>
        <taxon>Ecdysozoa</taxon>
        <taxon>Arthropoda</taxon>
        <taxon>Hexapoda</taxon>
        <taxon>Insecta</taxon>
        <taxon>Pterygota</taxon>
        <taxon>Neoptera</taxon>
        <taxon>Endopterygota</taxon>
        <taxon>Lepidoptera</taxon>
        <taxon>Glossata</taxon>
        <taxon>Ditrysia</taxon>
        <taxon>Papilionoidea</taxon>
        <taxon>Nymphalidae</taxon>
        <taxon>Nymphalinae</taxon>
        <taxon>Vanessa</taxon>
    </lineage>
</organism>
<comment type="subcellular location">
    <subcellularLocation>
        <location evidence="1">Membrane</location>
        <topology evidence="1">Multi-pass membrane protein</topology>
    </subcellularLocation>
</comment>
<dbReference type="PROSITE" id="PS00216">
    <property type="entry name" value="SUGAR_TRANSPORT_1"/>
    <property type="match status" value="1"/>
</dbReference>
<keyword evidence="2 6" id="KW-0812">Transmembrane</keyword>
<keyword evidence="3 6" id="KW-1133">Transmembrane helix</keyword>
<feature type="transmembrane region" description="Helical" evidence="6">
    <location>
        <begin position="456"/>
        <end position="479"/>
    </location>
</feature>
<evidence type="ECO:0000313" key="8">
    <source>
        <dbReference type="Proteomes" id="UP001652626"/>
    </source>
</evidence>
<feature type="transmembrane region" description="Helical" evidence="6">
    <location>
        <begin position="400"/>
        <end position="422"/>
    </location>
</feature>
<feature type="transmembrane region" description="Helical" evidence="6">
    <location>
        <begin position="491"/>
        <end position="511"/>
    </location>
</feature>